<name>M1P1R1_9ZZZZ</name>
<dbReference type="AlphaFoldDB" id="M1P1R1"/>
<reference evidence="1" key="1">
    <citation type="journal article" date="2013" name="Syst. Appl. Microbiol.">
        <title>New insights into the archaeal diversity of a hypersaline microbial mat obtained by a metagenomic approach.</title>
        <authorList>
            <person name="Lopez-Lopez A."/>
            <person name="Richter M."/>
            <person name="Pena A."/>
            <person name="Tamames J."/>
            <person name="Rossello-Mora R."/>
        </authorList>
    </citation>
    <scope>NUCLEOTIDE SEQUENCE</scope>
</reference>
<dbReference type="PANTHER" id="PTHR43649">
    <property type="entry name" value="ARABINOSE-BINDING PROTEIN-RELATED"/>
    <property type="match status" value="1"/>
</dbReference>
<dbReference type="EMBL" id="JX684088">
    <property type="protein sequence ID" value="AGF93331.1"/>
    <property type="molecule type" value="Genomic_DNA"/>
</dbReference>
<sequence>MNKFSFSIRNGIVGLLVLTLILSGLALSATAEDHNDGPEIPASMQPMPEAGTAVGEANLDILTGWVAGTGRKTRQQIVDTAKKLWDFEVSIEEGTSGQLPQVVASRVAGGRSVSLVRIPPTSETQSLASQGVFMDVTDIWEDYGLEEVIPNSLQSLYRANGNYYGFPQVIEDHSMLFYNIEVLEEAGADMPPYEDYDKFFSVLEKVRENTDSTPIVLGVKEPNAARWLFGKLIVGAVGPSGYAKIANGNATVEDWTEVLEQAKELLSYANKDVSTLKSGFGPQQRTATGDAAFTNGGTWFVPIFNEAGERGEVWNYAPMPGPGRNTLYAMVSSYWIGATSDQPNNAKALVYTSLLPQVQQEMALVKQAAPARTDVQVPEEKASAGTLYQINQLKTADAVVPTFDLIIPSGLGPEFEDALMKFVSNRNVEKTARELVRIQNNNEDKYTGGYSF</sequence>
<dbReference type="Gene3D" id="3.40.190.10">
    <property type="entry name" value="Periplasmic binding protein-like II"/>
    <property type="match status" value="2"/>
</dbReference>
<evidence type="ECO:0000313" key="1">
    <source>
        <dbReference type="EMBL" id="AGF93331.1"/>
    </source>
</evidence>
<dbReference type="InterPro" id="IPR050490">
    <property type="entry name" value="Bact_solute-bd_prot1"/>
</dbReference>
<proteinExistence type="predicted"/>
<organism evidence="1">
    <name type="scientific">uncultured organism</name>
    <dbReference type="NCBI Taxonomy" id="155900"/>
    <lineage>
        <taxon>unclassified sequences</taxon>
        <taxon>environmental samples</taxon>
    </lineage>
</organism>
<dbReference type="PANTHER" id="PTHR43649:SF12">
    <property type="entry name" value="DIACETYLCHITOBIOSE BINDING PROTEIN DASA"/>
    <property type="match status" value="1"/>
</dbReference>
<protein>
    <submittedName>
        <fullName evidence="1">Bacterial extracellular solute-binding, family 1</fullName>
    </submittedName>
</protein>
<gene>
    <name evidence="1" type="ORF">FLSS-22_0025</name>
</gene>
<dbReference type="SUPFAM" id="SSF53850">
    <property type="entry name" value="Periplasmic binding protein-like II"/>
    <property type="match status" value="1"/>
</dbReference>
<dbReference type="Pfam" id="PF13416">
    <property type="entry name" value="SBP_bac_8"/>
    <property type="match status" value="1"/>
</dbReference>
<dbReference type="InterPro" id="IPR006059">
    <property type="entry name" value="SBP"/>
</dbReference>
<accession>M1P1R1</accession>